<evidence type="ECO:0000313" key="6">
    <source>
        <dbReference type="Proteomes" id="UP001165122"/>
    </source>
</evidence>
<gene>
    <name evidence="5" type="ORF">TrLO_g14915</name>
</gene>
<accession>A0A9W7AXV4</accession>
<dbReference type="InterPro" id="IPR002478">
    <property type="entry name" value="PUA"/>
</dbReference>
<dbReference type="InterPro" id="IPR041366">
    <property type="entry name" value="Pre-PUA"/>
</dbReference>
<dbReference type="Pfam" id="PF17832">
    <property type="entry name" value="Pre-PUA"/>
    <property type="match status" value="1"/>
</dbReference>
<organism evidence="5 6">
    <name type="scientific">Triparma laevis f. longispina</name>
    <dbReference type="NCBI Taxonomy" id="1714387"/>
    <lineage>
        <taxon>Eukaryota</taxon>
        <taxon>Sar</taxon>
        <taxon>Stramenopiles</taxon>
        <taxon>Ochrophyta</taxon>
        <taxon>Bolidophyceae</taxon>
        <taxon>Parmales</taxon>
        <taxon>Triparmaceae</taxon>
        <taxon>Triparma</taxon>
    </lineage>
</organism>
<dbReference type="SMART" id="SM00359">
    <property type="entry name" value="PUA"/>
    <property type="match status" value="1"/>
</dbReference>
<comment type="subcellular location">
    <subcellularLocation>
        <location evidence="1 3">Cytoplasm</location>
    </subcellularLocation>
</comment>
<dbReference type="AlphaFoldDB" id="A0A9W7AXV4"/>
<dbReference type="Proteomes" id="UP001165122">
    <property type="component" value="Unassembled WGS sequence"/>
</dbReference>
<dbReference type="GO" id="GO:0003723">
    <property type="term" value="F:RNA binding"/>
    <property type="evidence" value="ECO:0007669"/>
    <property type="project" value="InterPro"/>
</dbReference>
<evidence type="ECO:0000256" key="2">
    <source>
        <dbReference type="ARBA" id="ARBA00022490"/>
    </source>
</evidence>
<dbReference type="InterPro" id="IPR015947">
    <property type="entry name" value="PUA-like_sf"/>
</dbReference>
<dbReference type="EMBL" id="BRXW01000737">
    <property type="protein sequence ID" value="GMH75910.1"/>
    <property type="molecule type" value="Genomic_DNA"/>
</dbReference>
<comment type="caution">
    <text evidence="5">The sequence shown here is derived from an EMBL/GenBank/DDBJ whole genome shotgun (WGS) entry which is preliminary data.</text>
</comment>
<proteinExistence type="predicted"/>
<dbReference type="PANTHER" id="PTHR22798:SF0">
    <property type="entry name" value="MALIGNANT T-CELL-AMPLIFIED SEQUENCE 1"/>
    <property type="match status" value="1"/>
</dbReference>
<dbReference type="Gene3D" id="3.10.400.20">
    <property type="match status" value="1"/>
</dbReference>
<evidence type="ECO:0000259" key="4">
    <source>
        <dbReference type="SMART" id="SM00359"/>
    </source>
</evidence>
<dbReference type="PROSITE" id="PS50890">
    <property type="entry name" value="PUA"/>
    <property type="match status" value="1"/>
</dbReference>
<dbReference type="PANTHER" id="PTHR22798">
    <property type="entry name" value="MCT-1 PROTEIN"/>
    <property type="match status" value="1"/>
</dbReference>
<dbReference type="CDD" id="cd11609">
    <property type="entry name" value="MCT1_N"/>
    <property type="match status" value="1"/>
</dbReference>
<dbReference type="PIRSF" id="PIRSF005067">
    <property type="entry name" value="Tma_RNA-bind_prd"/>
    <property type="match status" value="1"/>
</dbReference>
<sequence>MFKRFQSSDCSTSTPVKASIQRAIKSKLVESNPSLEDIIDELIPKKPPLTAYKVSAFLTLYCLDGKPLLFEERDGPVLPTLRFAHLYPNLFTSVRVDAGAIPFILGGANIMCPGLVNPGSELNEELEEGAAVVIYAEGKEHALAVGHLKMSAKKIKEVNKGIGCDVAHFLGDGLFATEEIN</sequence>
<evidence type="ECO:0000256" key="3">
    <source>
        <dbReference type="PIRNR" id="PIRNR005067"/>
    </source>
</evidence>
<dbReference type="GO" id="GO:0001731">
    <property type="term" value="P:formation of translation preinitiation complex"/>
    <property type="evidence" value="ECO:0007669"/>
    <property type="project" value="TreeGrafter"/>
</dbReference>
<dbReference type="NCBIfam" id="TIGR00451">
    <property type="entry name" value="unchar_dom_2"/>
    <property type="match status" value="1"/>
</dbReference>
<dbReference type="Pfam" id="PF01472">
    <property type="entry name" value="PUA"/>
    <property type="match status" value="1"/>
</dbReference>
<name>A0A9W7AXV4_9STRA</name>
<dbReference type="GO" id="GO:0005737">
    <property type="term" value="C:cytoplasm"/>
    <property type="evidence" value="ECO:0007669"/>
    <property type="project" value="UniProtKB-SubCell"/>
</dbReference>
<protein>
    <recommendedName>
        <fullName evidence="4">PUA domain-containing protein</fullName>
    </recommendedName>
</protein>
<dbReference type="OrthoDB" id="10249667at2759"/>
<keyword evidence="2 3" id="KW-0963">Cytoplasm</keyword>
<dbReference type="InterPro" id="IPR004521">
    <property type="entry name" value="Uncharacterised_CHP00451"/>
</dbReference>
<evidence type="ECO:0000313" key="5">
    <source>
        <dbReference type="EMBL" id="GMH75910.1"/>
    </source>
</evidence>
<keyword evidence="6" id="KW-1185">Reference proteome</keyword>
<dbReference type="CDD" id="cd21155">
    <property type="entry name" value="PUA_MCTS-1-like"/>
    <property type="match status" value="1"/>
</dbReference>
<feature type="domain" description="PUA" evidence="4">
    <location>
        <begin position="92"/>
        <end position="171"/>
    </location>
</feature>
<dbReference type="SUPFAM" id="SSF88697">
    <property type="entry name" value="PUA domain-like"/>
    <property type="match status" value="1"/>
</dbReference>
<reference evidence="6" key="1">
    <citation type="journal article" date="2023" name="Commun. Biol.">
        <title>Genome analysis of Parmales, the sister group of diatoms, reveals the evolutionary specialization of diatoms from phago-mixotrophs to photoautotrophs.</title>
        <authorList>
            <person name="Ban H."/>
            <person name="Sato S."/>
            <person name="Yoshikawa S."/>
            <person name="Yamada K."/>
            <person name="Nakamura Y."/>
            <person name="Ichinomiya M."/>
            <person name="Sato N."/>
            <person name="Blanc-Mathieu R."/>
            <person name="Endo H."/>
            <person name="Kuwata A."/>
            <person name="Ogata H."/>
        </authorList>
    </citation>
    <scope>NUCLEOTIDE SEQUENCE [LARGE SCALE GENOMIC DNA]</scope>
    <source>
        <strain evidence="6">NIES 3700</strain>
    </source>
</reference>
<evidence type="ECO:0000256" key="1">
    <source>
        <dbReference type="ARBA" id="ARBA00004496"/>
    </source>
</evidence>
<dbReference type="InterPro" id="IPR016437">
    <property type="entry name" value="MCT-1/Tma20"/>
</dbReference>